<gene>
    <name evidence="2" type="ORF">SAMN06265360_111162</name>
</gene>
<dbReference type="Proteomes" id="UP000198348">
    <property type="component" value="Unassembled WGS sequence"/>
</dbReference>
<dbReference type="Pfam" id="PF00378">
    <property type="entry name" value="ECH_1"/>
    <property type="match status" value="1"/>
</dbReference>
<evidence type="ECO:0000256" key="1">
    <source>
        <dbReference type="SAM" id="Phobius"/>
    </source>
</evidence>
<keyword evidence="1" id="KW-0812">Transmembrane</keyword>
<dbReference type="InterPro" id="IPR001753">
    <property type="entry name" value="Enoyl-CoA_hydra/iso"/>
</dbReference>
<proteinExistence type="predicted"/>
<reference evidence="2 3" key="1">
    <citation type="submission" date="2017-06" db="EMBL/GenBank/DDBJ databases">
        <authorList>
            <person name="Kim H.J."/>
            <person name="Triplett B.A."/>
        </authorList>
    </citation>
    <scope>NUCLEOTIDE SEQUENCE [LARGE SCALE GENOMIC DNA]</scope>
    <source>
        <strain evidence="2 3">DSM 45207</strain>
    </source>
</reference>
<dbReference type="RefSeq" id="WP_089301776.1">
    <property type="nucleotide sequence ID" value="NZ_FZNW01000011.1"/>
</dbReference>
<dbReference type="PANTHER" id="PTHR43459">
    <property type="entry name" value="ENOYL-COA HYDRATASE"/>
    <property type="match status" value="1"/>
</dbReference>
<protein>
    <submittedName>
        <fullName evidence="2">Enoyl-CoA hydratase/carnithine racemase</fullName>
    </submittedName>
</protein>
<dbReference type="SUPFAM" id="SSF52096">
    <property type="entry name" value="ClpP/crotonase"/>
    <property type="match status" value="1"/>
</dbReference>
<dbReference type="InterPro" id="IPR029045">
    <property type="entry name" value="ClpP/crotonase-like_dom_sf"/>
</dbReference>
<dbReference type="Gene3D" id="3.90.226.10">
    <property type="entry name" value="2-enoyl-CoA Hydratase, Chain A, domain 1"/>
    <property type="match status" value="1"/>
</dbReference>
<dbReference type="AlphaFoldDB" id="A0A238XNL4"/>
<feature type="transmembrane region" description="Helical" evidence="1">
    <location>
        <begin position="110"/>
        <end position="129"/>
    </location>
</feature>
<name>A0A238XNL4_9PSEU</name>
<evidence type="ECO:0000313" key="2">
    <source>
        <dbReference type="EMBL" id="SNR60575.1"/>
    </source>
</evidence>
<keyword evidence="1" id="KW-1133">Transmembrane helix</keyword>
<keyword evidence="3" id="KW-1185">Reference proteome</keyword>
<keyword evidence="1" id="KW-0472">Membrane</keyword>
<accession>A0A238XNL4</accession>
<dbReference type="CDD" id="cd06558">
    <property type="entry name" value="crotonase-like"/>
    <property type="match status" value="1"/>
</dbReference>
<organism evidence="2 3">
    <name type="scientific">Haloechinothrix alba</name>
    <dbReference type="NCBI Taxonomy" id="664784"/>
    <lineage>
        <taxon>Bacteria</taxon>
        <taxon>Bacillati</taxon>
        <taxon>Actinomycetota</taxon>
        <taxon>Actinomycetes</taxon>
        <taxon>Pseudonocardiales</taxon>
        <taxon>Pseudonocardiaceae</taxon>
        <taxon>Haloechinothrix</taxon>
    </lineage>
</organism>
<dbReference type="OrthoDB" id="341912at2"/>
<evidence type="ECO:0000313" key="3">
    <source>
        <dbReference type="Proteomes" id="UP000198348"/>
    </source>
</evidence>
<sequence length="253" mass="26542">MVGEQVSIEGDGPVRHLVLNRPDRHNAQTPVMWAELATVGRELAADPDVRCLVICGAGDTFSSGIDLNELRDPNGFIKRLAAHPNGDPDPMLGDIAVAQQAFQWMLRAPFLIIAAVTGVAFGVGFQLALASDVRIVASGARLALREASYGLIPDMGATASLPQLVGRERALDLMLSGKEITGEDAVTLGIALSAHPDADVVAAAEEYAAAIASMPRSGIAYAKAAVDEPSQERSLRQAARGQAACIRQASLPE</sequence>
<dbReference type="EMBL" id="FZNW01000011">
    <property type="protein sequence ID" value="SNR60575.1"/>
    <property type="molecule type" value="Genomic_DNA"/>
</dbReference>
<dbReference type="GO" id="GO:0003824">
    <property type="term" value="F:catalytic activity"/>
    <property type="evidence" value="ECO:0007669"/>
    <property type="project" value="UniProtKB-ARBA"/>
</dbReference>
<dbReference type="PANTHER" id="PTHR43459:SF1">
    <property type="entry name" value="EG:BACN32G11.4 PROTEIN"/>
    <property type="match status" value="1"/>
</dbReference>